<sequence>MIYSDSFIFAVYHHLAVFWLGNGVKKWLARFISYWAHYC</sequence>
<dbReference type="STRING" id="351671.XDD1_2060"/>
<organism evidence="1 2">
    <name type="scientific">Xenorhabdus doucetiae</name>
    <dbReference type="NCBI Taxonomy" id="351671"/>
    <lineage>
        <taxon>Bacteria</taxon>
        <taxon>Pseudomonadati</taxon>
        <taxon>Pseudomonadota</taxon>
        <taxon>Gammaproteobacteria</taxon>
        <taxon>Enterobacterales</taxon>
        <taxon>Morganellaceae</taxon>
        <taxon>Xenorhabdus</taxon>
    </lineage>
</organism>
<reference evidence="1 2" key="1">
    <citation type="submission" date="2013-07" db="EMBL/GenBank/DDBJ databases">
        <authorList>
            <person name="Genoscope - CEA"/>
        </authorList>
    </citation>
    <scope>NUCLEOTIDE SEQUENCE [LARGE SCALE GENOMIC DNA]</scope>
    <source>
        <strain evidence="2">FRM16 / DSM 17909</strain>
    </source>
</reference>
<dbReference type="KEGG" id="xdo:XDD1_2060"/>
<dbReference type="EMBL" id="FO704550">
    <property type="protein sequence ID" value="CDG17759.1"/>
    <property type="molecule type" value="Genomic_DNA"/>
</dbReference>
<protein>
    <submittedName>
        <fullName evidence="1">Uncharacterized protein</fullName>
    </submittedName>
</protein>
<name>A0A068QSM0_9GAMM</name>
<dbReference type="HOGENOM" id="CLU_3319472_0_0_6"/>
<proteinExistence type="predicted"/>
<dbReference type="AlphaFoldDB" id="A0A068QSM0"/>
<dbReference type="Proteomes" id="UP000032721">
    <property type="component" value="Chromosome"/>
</dbReference>
<gene>
    <name evidence="1" type="ORF">XDD1_2060</name>
</gene>
<accession>A0A068QSM0</accession>
<evidence type="ECO:0000313" key="2">
    <source>
        <dbReference type="Proteomes" id="UP000032721"/>
    </source>
</evidence>
<evidence type="ECO:0000313" key="1">
    <source>
        <dbReference type="EMBL" id="CDG17759.1"/>
    </source>
</evidence>